<dbReference type="EMBL" id="JAENII010000006">
    <property type="protein sequence ID" value="MBK1827305.1"/>
    <property type="molecule type" value="Genomic_DNA"/>
</dbReference>
<evidence type="ECO:0000313" key="3">
    <source>
        <dbReference type="Proteomes" id="UP000658278"/>
    </source>
</evidence>
<organism evidence="2 3">
    <name type="scientific">Haloferula rosea</name>
    <dbReference type="NCBI Taxonomy" id="490093"/>
    <lineage>
        <taxon>Bacteria</taxon>
        <taxon>Pseudomonadati</taxon>
        <taxon>Verrucomicrobiota</taxon>
        <taxon>Verrucomicrobiia</taxon>
        <taxon>Verrucomicrobiales</taxon>
        <taxon>Verrucomicrobiaceae</taxon>
        <taxon>Haloferula</taxon>
    </lineage>
</organism>
<reference evidence="2" key="1">
    <citation type="submission" date="2021-01" db="EMBL/GenBank/DDBJ databases">
        <title>Modified the classification status of verrucomicrobia.</title>
        <authorList>
            <person name="Feng X."/>
        </authorList>
    </citation>
    <scope>NUCLEOTIDE SEQUENCE</scope>
    <source>
        <strain evidence="2">KCTC 22201</strain>
    </source>
</reference>
<evidence type="ECO:0000256" key="1">
    <source>
        <dbReference type="SAM" id="SignalP"/>
    </source>
</evidence>
<dbReference type="Proteomes" id="UP000658278">
    <property type="component" value="Unassembled WGS sequence"/>
</dbReference>
<dbReference type="RefSeq" id="WP_200278755.1">
    <property type="nucleotide sequence ID" value="NZ_JAENII010000006.1"/>
</dbReference>
<dbReference type="NCBIfam" id="TIGR03790">
    <property type="entry name" value="TIGR03790 family protein"/>
    <property type="match status" value="1"/>
</dbReference>
<gene>
    <name evidence="2" type="ORF">JIN81_09740</name>
</gene>
<dbReference type="AlphaFoldDB" id="A0A934RB53"/>
<protein>
    <submittedName>
        <fullName evidence="2">TIGR03790 family protein</fullName>
    </submittedName>
</protein>
<feature type="chain" id="PRO_5037826690" evidence="1">
    <location>
        <begin position="16"/>
        <end position="519"/>
    </location>
</feature>
<evidence type="ECO:0000313" key="2">
    <source>
        <dbReference type="EMBL" id="MBK1827305.1"/>
    </source>
</evidence>
<dbReference type="InterPro" id="IPR022265">
    <property type="entry name" value="CHP03790"/>
</dbReference>
<name>A0A934RB53_9BACT</name>
<accession>A0A934RB53</accession>
<feature type="signal peptide" evidence="1">
    <location>
        <begin position="1"/>
        <end position="15"/>
    </location>
</feature>
<proteinExistence type="predicted"/>
<keyword evidence="3" id="KW-1185">Reference proteome</keyword>
<sequence length="519" mass="57802">MLRMLCLLLLLPALGAGLPAPPRPDSVAIIYNSEIPESKELADLYAMGRGIPQDRLIGLPLPDKEEISREEYDTLIRKPLAAEFERRKWWDRARDGNGHLQIRSTRINILCCMRGVPSRILHPRPKPPEGEPAPPVTQEMQISTKSASVDSELTMLGVDGQSLVGALKNPYFSQNKPIAEAKLPILLVGRIDAHSWDVCKRMMADALAVEATGLWGYGVVDIAQKVPQGDQWMEDVARDLNEAGIPTLVDRSKDTLPVNFPLRDTAVYFGWYDWNVNGPFKNPKFRFKKGAVAAHLHSFSAAQLRNPSKNWSAPLLNKGAAATIGNTYEPFLHLTHHFNILNRRLLAGYSLVEAAYMACPALSWQAVVLGDPLYRPFLRLDGSGRKEADDKVFRALRIAKLRWPTDPLERENQLRSAAKRMNDPTFLEAVGLDLLARKNTALAASTFGEAKLLYTDQFDKLRMDLFVAMIDREGKRTAAAIQGLRDAKLRYSTLAESEAAAAWLNILDPPPPPPAQPKK</sequence>
<comment type="caution">
    <text evidence="2">The sequence shown here is derived from an EMBL/GenBank/DDBJ whole genome shotgun (WGS) entry which is preliminary data.</text>
</comment>
<keyword evidence="1" id="KW-0732">Signal</keyword>